<feature type="coiled-coil region" evidence="1">
    <location>
        <begin position="31"/>
        <end position="107"/>
    </location>
</feature>
<protein>
    <submittedName>
        <fullName evidence="2">Uncharacterized protein</fullName>
    </submittedName>
</protein>
<proteinExistence type="predicted"/>
<dbReference type="AlphaFoldDB" id="A0A7S2PGI6"/>
<evidence type="ECO:0000313" key="2">
    <source>
        <dbReference type="EMBL" id="CAD9598352.1"/>
    </source>
</evidence>
<dbReference type="EMBL" id="HBGY01025610">
    <property type="protein sequence ID" value="CAD9598352.1"/>
    <property type="molecule type" value="Transcribed_RNA"/>
</dbReference>
<sequence length="123" mass="14697">MAPSNHKWRKKTAKVRTQKMKAWIDLHQMTETEMNEEITAKNEKIKSLEKEKIQLTNETKDLQTKIVAHEMFETQLKKKIFPKVHAVRNLQNEKTQLLNDLKAPQEQIKEHIINDKKQREEIN</sequence>
<name>A0A7S2PGI6_9STRA</name>
<accession>A0A7S2PGI6</accession>
<keyword evidence="1" id="KW-0175">Coiled coil</keyword>
<gene>
    <name evidence="2" type="ORF">LDAN0321_LOCUS15800</name>
</gene>
<reference evidence="2" key="1">
    <citation type="submission" date="2021-01" db="EMBL/GenBank/DDBJ databases">
        <authorList>
            <person name="Corre E."/>
            <person name="Pelletier E."/>
            <person name="Niang G."/>
            <person name="Scheremetjew M."/>
            <person name="Finn R."/>
            <person name="Kale V."/>
            <person name="Holt S."/>
            <person name="Cochrane G."/>
            <person name="Meng A."/>
            <person name="Brown T."/>
            <person name="Cohen L."/>
        </authorList>
    </citation>
    <scope>NUCLEOTIDE SEQUENCE</scope>
    <source>
        <strain evidence="2">B650</strain>
    </source>
</reference>
<evidence type="ECO:0000256" key="1">
    <source>
        <dbReference type="SAM" id="Coils"/>
    </source>
</evidence>
<organism evidence="2">
    <name type="scientific">Leptocylindrus danicus</name>
    <dbReference type="NCBI Taxonomy" id="163516"/>
    <lineage>
        <taxon>Eukaryota</taxon>
        <taxon>Sar</taxon>
        <taxon>Stramenopiles</taxon>
        <taxon>Ochrophyta</taxon>
        <taxon>Bacillariophyta</taxon>
        <taxon>Coscinodiscophyceae</taxon>
        <taxon>Chaetocerotophycidae</taxon>
        <taxon>Leptocylindrales</taxon>
        <taxon>Leptocylindraceae</taxon>
        <taxon>Leptocylindrus</taxon>
    </lineage>
</organism>